<sequence length="160" mass="17789">MKPQTATQLRDRDIKLIHVARRELGLDEETYRAMLQMVAGVTSSSDLTWQGRRKVLDHFKAKGFTVKSKALAPATGNAAADPQYRKIQALWSELHTSGVVRVNTEAALRVYIKRMTGVADYRFCNNIQVVTVIEGLKKWLARSEAQEAAAAVTTPEVPHG</sequence>
<accession>A0A1E8PJM0</accession>
<dbReference type="AlphaFoldDB" id="A0A1E8PJM0"/>
<protein>
    <recommendedName>
        <fullName evidence="3">Mu-like prophage protein gp16</fullName>
    </recommendedName>
</protein>
<evidence type="ECO:0000313" key="2">
    <source>
        <dbReference type="Proteomes" id="UP000092634"/>
    </source>
</evidence>
<proteinExistence type="predicted"/>
<comment type="caution">
    <text evidence="1">The sequence shown here is derived from an EMBL/GenBank/DDBJ whole genome shotgun (WGS) entry which is preliminary data.</text>
</comment>
<organism evidence="1 2">
    <name type="scientific">Janthinobacterium lividum</name>
    <dbReference type="NCBI Taxonomy" id="29581"/>
    <lineage>
        <taxon>Bacteria</taxon>
        <taxon>Pseudomonadati</taxon>
        <taxon>Pseudomonadota</taxon>
        <taxon>Betaproteobacteria</taxon>
        <taxon>Burkholderiales</taxon>
        <taxon>Oxalobacteraceae</taxon>
        <taxon>Janthinobacterium</taxon>
    </lineage>
</organism>
<dbReference type="Pfam" id="PF06252">
    <property type="entry name" value="GemA"/>
    <property type="match status" value="1"/>
</dbReference>
<evidence type="ECO:0008006" key="3">
    <source>
        <dbReference type="Google" id="ProtNLM"/>
    </source>
</evidence>
<gene>
    <name evidence="1" type="ORF">BA896_021875</name>
</gene>
<dbReference type="Proteomes" id="UP000092634">
    <property type="component" value="Unassembled WGS sequence"/>
</dbReference>
<reference evidence="1 2" key="1">
    <citation type="submission" date="2016-10" db="EMBL/GenBank/DDBJ databases">
        <title>Updated version of Genome Assembly of Janthinobacterium lividum ERGS5:01.</title>
        <authorList>
            <person name="Kumar R."/>
            <person name="Acharya V."/>
            <person name="Singh D."/>
        </authorList>
    </citation>
    <scope>NUCLEOTIDE SEQUENCE [LARGE SCALE GENOMIC DNA]</scope>
    <source>
        <strain evidence="1 2">ERGS5:01</strain>
    </source>
</reference>
<name>A0A1E8PJM0_9BURK</name>
<dbReference type="EMBL" id="MAQB02000014">
    <property type="protein sequence ID" value="OFJ46405.1"/>
    <property type="molecule type" value="Genomic_DNA"/>
</dbReference>
<dbReference type="InterPro" id="IPR009363">
    <property type="entry name" value="Phage_Mu_Gp16"/>
</dbReference>
<evidence type="ECO:0000313" key="1">
    <source>
        <dbReference type="EMBL" id="OFJ46405.1"/>
    </source>
</evidence>